<feature type="region of interest" description="Disordered" evidence="1">
    <location>
        <begin position="15"/>
        <end position="36"/>
    </location>
</feature>
<protein>
    <submittedName>
        <fullName evidence="2">Uncharacterized protein</fullName>
    </submittedName>
</protein>
<dbReference type="EMBL" id="JASSZA010000017">
    <property type="protein sequence ID" value="KAK2090670.1"/>
    <property type="molecule type" value="Genomic_DNA"/>
</dbReference>
<evidence type="ECO:0000256" key="1">
    <source>
        <dbReference type="SAM" id="MobiDB-lite"/>
    </source>
</evidence>
<accession>A0ABQ9U1P3</accession>
<evidence type="ECO:0000313" key="2">
    <source>
        <dbReference type="EMBL" id="KAK2090670.1"/>
    </source>
</evidence>
<proteinExistence type="predicted"/>
<reference evidence="2 3" key="1">
    <citation type="submission" date="2023-05" db="EMBL/GenBank/DDBJ databases">
        <title>B98-5 Cell Line De Novo Hybrid Assembly: An Optical Mapping Approach.</title>
        <authorList>
            <person name="Kananen K."/>
            <person name="Auerbach J.A."/>
            <person name="Kautto E."/>
            <person name="Blachly J.S."/>
        </authorList>
    </citation>
    <scope>NUCLEOTIDE SEQUENCE [LARGE SCALE GENOMIC DNA]</scope>
    <source>
        <strain evidence="2">B95-8</strain>
        <tissue evidence="2">Cell line</tissue>
    </source>
</reference>
<name>A0ABQ9U1P3_SAGOE</name>
<feature type="compositionally biased region" description="Polar residues" evidence="1">
    <location>
        <begin position="17"/>
        <end position="28"/>
    </location>
</feature>
<keyword evidence="3" id="KW-1185">Reference proteome</keyword>
<dbReference type="Proteomes" id="UP001266305">
    <property type="component" value="Unassembled WGS sequence"/>
</dbReference>
<evidence type="ECO:0000313" key="3">
    <source>
        <dbReference type="Proteomes" id="UP001266305"/>
    </source>
</evidence>
<gene>
    <name evidence="2" type="ORF">P7K49_031927</name>
</gene>
<comment type="caution">
    <text evidence="2">The sequence shown here is derived from an EMBL/GenBank/DDBJ whole genome shotgun (WGS) entry which is preliminary data.</text>
</comment>
<organism evidence="2 3">
    <name type="scientific">Saguinus oedipus</name>
    <name type="common">Cotton-top tamarin</name>
    <name type="synonym">Oedipomidas oedipus</name>
    <dbReference type="NCBI Taxonomy" id="9490"/>
    <lineage>
        <taxon>Eukaryota</taxon>
        <taxon>Metazoa</taxon>
        <taxon>Chordata</taxon>
        <taxon>Craniata</taxon>
        <taxon>Vertebrata</taxon>
        <taxon>Euteleostomi</taxon>
        <taxon>Mammalia</taxon>
        <taxon>Eutheria</taxon>
        <taxon>Euarchontoglires</taxon>
        <taxon>Primates</taxon>
        <taxon>Haplorrhini</taxon>
        <taxon>Platyrrhini</taxon>
        <taxon>Cebidae</taxon>
        <taxon>Callitrichinae</taxon>
        <taxon>Saguinus</taxon>
    </lineage>
</organism>
<sequence>MGSILLLTTLSNASTTKRTSQLPTQTSLSKDHSAEGCRTFQSPAQATPSLAPLMGFDYAPGGIEVNVAFHHLLDRMTSADTDLLVKNLKHQVNQTDAKAAVLEHRGHPNSDEISGFDVTSFINIKQICRQLSFFSSKKGSPIYAFRPNKPRSLDFIINPGFSDSCTELQTCKPIT</sequence>